<sequence length="133" mass="16174">SRWTLFHFPSQFVNVYLYHFFAGRGVFSLAQFSKRDFVVEYRGDRIDFYEAQRRRRLYHSLFTFFLILSLLLVNDDHKHPNCRMKMIEVDGRPHLCLFAIEDIKEGDEITYDYGGGDWPWRKKVYKVFFNEKI</sequence>
<dbReference type="PROSITE" id="PS50280">
    <property type="entry name" value="SET"/>
    <property type="match status" value="1"/>
</dbReference>
<dbReference type="PANTHER" id="PTHR46167">
    <property type="entry name" value="N-LYSINE METHYLTRANSFERASE KMT5A"/>
    <property type="match status" value="1"/>
</dbReference>
<proteinExistence type="predicted"/>
<evidence type="ECO:0000256" key="1">
    <source>
        <dbReference type="SAM" id="Phobius"/>
    </source>
</evidence>
<evidence type="ECO:0000313" key="4">
    <source>
        <dbReference type="Proteomes" id="UP001501920"/>
    </source>
</evidence>
<organism evidence="3 4">
    <name type="scientific">Pygocentrus nattereri</name>
    <name type="common">Red-bellied piranha</name>
    <dbReference type="NCBI Taxonomy" id="42514"/>
    <lineage>
        <taxon>Eukaryota</taxon>
        <taxon>Metazoa</taxon>
        <taxon>Chordata</taxon>
        <taxon>Craniata</taxon>
        <taxon>Vertebrata</taxon>
        <taxon>Euteleostomi</taxon>
        <taxon>Actinopterygii</taxon>
        <taxon>Neopterygii</taxon>
        <taxon>Teleostei</taxon>
        <taxon>Ostariophysi</taxon>
        <taxon>Characiformes</taxon>
        <taxon>Characoidei</taxon>
        <taxon>Pygocentrus</taxon>
    </lineage>
</organism>
<dbReference type="AlphaFoldDB" id="A0AAR2L5V7"/>
<name>A0AAR2L5V7_PYGNA</name>
<dbReference type="Gene3D" id="2.170.270.10">
    <property type="entry name" value="SET domain"/>
    <property type="match status" value="2"/>
</dbReference>
<accession>A0AAR2L5V7</accession>
<dbReference type="GO" id="GO:0006357">
    <property type="term" value="P:regulation of transcription by RNA polymerase II"/>
    <property type="evidence" value="ECO:0007669"/>
    <property type="project" value="TreeGrafter"/>
</dbReference>
<evidence type="ECO:0000313" key="3">
    <source>
        <dbReference type="Ensembl" id="ENSPNAP00000070027.1"/>
    </source>
</evidence>
<dbReference type="InterPro" id="IPR046341">
    <property type="entry name" value="SET_dom_sf"/>
</dbReference>
<keyword evidence="1" id="KW-1133">Transmembrane helix</keyword>
<dbReference type="PANTHER" id="PTHR46167:SF1">
    <property type="entry name" value="N-LYSINE METHYLTRANSFERASE KMT5A"/>
    <property type="match status" value="1"/>
</dbReference>
<dbReference type="GO" id="GO:0043516">
    <property type="term" value="P:regulation of DNA damage response, signal transduction by p53 class mediator"/>
    <property type="evidence" value="ECO:0007669"/>
    <property type="project" value="TreeGrafter"/>
</dbReference>
<reference evidence="3" key="2">
    <citation type="submission" date="2025-08" db="UniProtKB">
        <authorList>
            <consortium name="Ensembl"/>
        </authorList>
    </citation>
    <scope>IDENTIFICATION</scope>
</reference>
<keyword evidence="1" id="KW-0472">Membrane</keyword>
<dbReference type="InterPro" id="IPR051760">
    <property type="entry name" value="KMT5A"/>
</dbReference>
<reference evidence="3 4" key="1">
    <citation type="submission" date="2020-10" db="EMBL/GenBank/DDBJ databases">
        <title>Pygocentrus nattereri (red-bellied piranha) genome, fPygNat1, primary haplotype.</title>
        <authorList>
            <person name="Myers G."/>
            <person name="Meyer A."/>
            <person name="Karagic N."/>
            <person name="Pippel M."/>
            <person name="Winkler S."/>
            <person name="Tracey A."/>
            <person name="Wood J."/>
            <person name="Formenti G."/>
            <person name="Howe K."/>
            <person name="Fedrigo O."/>
            <person name="Jarvis E.D."/>
        </authorList>
    </citation>
    <scope>NUCLEOTIDE SEQUENCE [LARGE SCALE GENOMIC DNA]</scope>
</reference>
<protein>
    <recommendedName>
        <fullName evidence="2">SET domain-containing protein</fullName>
    </recommendedName>
</protein>
<dbReference type="Ensembl" id="ENSPNAT00000075854.1">
    <property type="protein sequence ID" value="ENSPNAP00000070027.1"/>
    <property type="gene ID" value="ENSPNAG00000035770.1"/>
</dbReference>
<dbReference type="GO" id="GO:0042799">
    <property type="term" value="F:histone H4K20 methyltransferase activity"/>
    <property type="evidence" value="ECO:0007669"/>
    <property type="project" value="TreeGrafter"/>
</dbReference>
<feature type="domain" description="SET" evidence="2">
    <location>
        <begin position="1"/>
        <end position="114"/>
    </location>
</feature>
<dbReference type="GO" id="GO:0005634">
    <property type="term" value="C:nucleus"/>
    <property type="evidence" value="ECO:0007669"/>
    <property type="project" value="TreeGrafter"/>
</dbReference>
<dbReference type="SUPFAM" id="SSF82199">
    <property type="entry name" value="SET domain"/>
    <property type="match status" value="1"/>
</dbReference>
<feature type="transmembrane region" description="Helical" evidence="1">
    <location>
        <begin position="57"/>
        <end position="74"/>
    </location>
</feature>
<keyword evidence="1" id="KW-0812">Transmembrane</keyword>
<dbReference type="GO" id="GO:0005700">
    <property type="term" value="C:polytene chromosome"/>
    <property type="evidence" value="ECO:0007669"/>
    <property type="project" value="TreeGrafter"/>
</dbReference>
<dbReference type="Pfam" id="PF00856">
    <property type="entry name" value="SET"/>
    <property type="match status" value="1"/>
</dbReference>
<dbReference type="Proteomes" id="UP001501920">
    <property type="component" value="Chromosome 11"/>
</dbReference>
<evidence type="ECO:0000259" key="2">
    <source>
        <dbReference type="PROSITE" id="PS50280"/>
    </source>
</evidence>
<reference evidence="3" key="3">
    <citation type="submission" date="2025-09" db="UniProtKB">
        <authorList>
            <consortium name="Ensembl"/>
        </authorList>
    </citation>
    <scope>IDENTIFICATION</scope>
</reference>
<dbReference type="SMART" id="SM00317">
    <property type="entry name" value="SET"/>
    <property type="match status" value="1"/>
</dbReference>
<dbReference type="InterPro" id="IPR001214">
    <property type="entry name" value="SET_dom"/>
</dbReference>
<keyword evidence="4" id="KW-1185">Reference proteome</keyword>
<dbReference type="GeneTree" id="ENSGT01020000230590"/>